<protein>
    <recommendedName>
        <fullName evidence="1">Class II aldolase/adducin N-terminal domain-containing protein</fullName>
    </recommendedName>
</protein>
<dbReference type="PANTHER" id="PTHR10672">
    <property type="entry name" value="ADDUCIN"/>
    <property type="match status" value="1"/>
</dbReference>
<comment type="caution">
    <text evidence="2">The sequence shown here is derived from an EMBL/GenBank/DDBJ whole genome shotgun (WGS) entry which is preliminary data.</text>
</comment>
<dbReference type="SMART" id="SM01007">
    <property type="entry name" value="Aldolase_II"/>
    <property type="match status" value="1"/>
</dbReference>
<dbReference type="PANTHER" id="PTHR10672:SF25">
    <property type="entry name" value="MEIOTICALLY UP-REGULATED GENE 14 PROTEIN"/>
    <property type="match status" value="1"/>
</dbReference>
<name>A0ABR1IA35_9HYPO</name>
<evidence type="ECO:0000313" key="3">
    <source>
        <dbReference type="Proteomes" id="UP001498421"/>
    </source>
</evidence>
<keyword evidence="3" id="KW-1185">Reference proteome</keyword>
<dbReference type="InterPro" id="IPR051017">
    <property type="entry name" value="Aldolase-II_Adducin_sf"/>
</dbReference>
<dbReference type="Pfam" id="PF00596">
    <property type="entry name" value="Aldolase_II"/>
    <property type="match status" value="1"/>
</dbReference>
<dbReference type="InterPro" id="IPR001303">
    <property type="entry name" value="Aldolase_II/adducin_N"/>
</dbReference>
<feature type="domain" description="Class II aldolase/adducin N-terminal" evidence="1">
    <location>
        <begin position="68"/>
        <end position="255"/>
    </location>
</feature>
<dbReference type="Gene3D" id="3.40.225.10">
    <property type="entry name" value="Class II aldolase/adducin N-terminal domain"/>
    <property type="match status" value="1"/>
</dbReference>
<evidence type="ECO:0000259" key="1">
    <source>
        <dbReference type="SMART" id="SM01007"/>
    </source>
</evidence>
<dbReference type="InterPro" id="IPR036409">
    <property type="entry name" value="Aldolase_II/adducin_N_sf"/>
</dbReference>
<organism evidence="2 3">
    <name type="scientific">Neonectria magnoliae</name>
    <dbReference type="NCBI Taxonomy" id="2732573"/>
    <lineage>
        <taxon>Eukaryota</taxon>
        <taxon>Fungi</taxon>
        <taxon>Dikarya</taxon>
        <taxon>Ascomycota</taxon>
        <taxon>Pezizomycotina</taxon>
        <taxon>Sordariomycetes</taxon>
        <taxon>Hypocreomycetidae</taxon>
        <taxon>Hypocreales</taxon>
        <taxon>Nectriaceae</taxon>
        <taxon>Neonectria</taxon>
    </lineage>
</organism>
<proteinExistence type="predicted"/>
<reference evidence="2 3" key="1">
    <citation type="journal article" date="2025" name="Microbiol. Resour. Announc.">
        <title>Draft genome sequences for Neonectria magnoliae and Neonectria punicea, canker pathogens of Liriodendron tulipifera and Acer saccharum in West Virginia.</title>
        <authorList>
            <person name="Petronek H.M."/>
            <person name="Kasson M.T."/>
            <person name="Metheny A.M."/>
            <person name="Stauder C.M."/>
            <person name="Lovett B."/>
            <person name="Lynch S.C."/>
            <person name="Garnas J.R."/>
            <person name="Kasson L.R."/>
            <person name="Stajich J.E."/>
        </authorList>
    </citation>
    <scope>NUCLEOTIDE SEQUENCE [LARGE SCALE GENOMIC DNA]</scope>
    <source>
        <strain evidence="2 3">NRRL 64651</strain>
    </source>
</reference>
<gene>
    <name evidence="2" type="ORF">QQZ08_002941</name>
</gene>
<dbReference type="Proteomes" id="UP001498421">
    <property type="component" value="Unassembled WGS sequence"/>
</dbReference>
<accession>A0ABR1IA35</accession>
<evidence type="ECO:0000313" key="2">
    <source>
        <dbReference type="EMBL" id="KAK7430422.1"/>
    </source>
</evidence>
<dbReference type="SUPFAM" id="SSF53639">
    <property type="entry name" value="AraD/HMP-PK domain-like"/>
    <property type="match status" value="1"/>
</dbReference>
<sequence>MAPHLNNDTLATDLAPGSLAPVKKTSYENGKTTGSSSSNALRALSQGVTLPGRPLFTDIEKSRYHMLEHMAGAFRVLARHGCVEGISGHISLRDPEDASVFWTNPLGLHFALLKPQDMILLDTEGQVVGGNTSHPANAAGFLIHRALHEARSDVNAACHFHSPHGKAWSAFAQPLEMINQDVTIFYGAAQAVYGDFEGIVLKDEESEALAKSLGREGKGMILRNHGLLTIQLAADAAAACGRQKVFIEDEAARYTFEMTSDPDSLYAEFQPYLQYESAMTAGGLPY</sequence>
<dbReference type="EMBL" id="JAZAVK010000019">
    <property type="protein sequence ID" value="KAK7430422.1"/>
    <property type="molecule type" value="Genomic_DNA"/>
</dbReference>